<feature type="domain" description="RNase H type-1" evidence="2">
    <location>
        <begin position="153"/>
        <end position="272"/>
    </location>
</feature>
<feature type="domain" description="Reverse transcriptase zinc-binding" evidence="3">
    <location>
        <begin position="2"/>
        <end position="45"/>
    </location>
</feature>
<feature type="compositionally biased region" description="Acidic residues" evidence="1">
    <location>
        <begin position="449"/>
        <end position="499"/>
    </location>
</feature>
<feature type="region of interest" description="Disordered" evidence="1">
    <location>
        <begin position="408"/>
        <end position="499"/>
    </location>
</feature>
<evidence type="ECO:0000313" key="5">
    <source>
        <dbReference type="Proteomes" id="UP000694240"/>
    </source>
</evidence>
<feature type="compositionally biased region" description="Basic and acidic residues" evidence="1">
    <location>
        <begin position="421"/>
        <end position="448"/>
    </location>
</feature>
<keyword evidence="5" id="KW-1185">Reference proteome</keyword>
<dbReference type="Pfam" id="PF13966">
    <property type="entry name" value="zf-RVT"/>
    <property type="match status" value="1"/>
</dbReference>
<dbReference type="CDD" id="cd06222">
    <property type="entry name" value="RNase_H_like"/>
    <property type="match status" value="1"/>
</dbReference>
<dbReference type="InterPro" id="IPR044730">
    <property type="entry name" value="RNase_H-like_dom_plant"/>
</dbReference>
<dbReference type="PANTHER" id="PTHR47074">
    <property type="entry name" value="BNAC02G40300D PROTEIN"/>
    <property type="match status" value="1"/>
</dbReference>
<organism evidence="4 5">
    <name type="scientific">Arabidopsis thaliana x Arabidopsis arenosa</name>
    <dbReference type="NCBI Taxonomy" id="1240361"/>
    <lineage>
        <taxon>Eukaryota</taxon>
        <taxon>Viridiplantae</taxon>
        <taxon>Streptophyta</taxon>
        <taxon>Embryophyta</taxon>
        <taxon>Tracheophyta</taxon>
        <taxon>Spermatophyta</taxon>
        <taxon>Magnoliopsida</taxon>
        <taxon>eudicotyledons</taxon>
        <taxon>Gunneridae</taxon>
        <taxon>Pentapetalae</taxon>
        <taxon>rosids</taxon>
        <taxon>malvids</taxon>
        <taxon>Brassicales</taxon>
        <taxon>Brassicaceae</taxon>
        <taxon>Camelineae</taxon>
        <taxon>Arabidopsis</taxon>
    </lineage>
</organism>
<dbReference type="Pfam" id="PF13456">
    <property type="entry name" value="RVT_3"/>
    <property type="match status" value="1"/>
</dbReference>
<evidence type="ECO:0000313" key="4">
    <source>
        <dbReference type="EMBL" id="KAG7533072.1"/>
    </source>
</evidence>
<protein>
    <submittedName>
        <fullName evidence="4">Ribonuclease H domain</fullName>
    </submittedName>
</protein>
<dbReference type="InterPro" id="IPR052929">
    <property type="entry name" value="RNase_H-like_EbsB-rel"/>
</dbReference>
<dbReference type="GO" id="GO:0004523">
    <property type="term" value="F:RNA-DNA hybrid ribonuclease activity"/>
    <property type="evidence" value="ECO:0007669"/>
    <property type="project" value="InterPro"/>
</dbReference>
<evidence type="ECO:0000259" key="3">
    <source>
        <dbReference type="Pfam" id="PF13966"/>
    </source>
</evidence>
<gene>
    <name evidence="4" type="ORF">ISN45_Aa08g007090</name>
</gene>
<dbReference type="AlphaFoldDB" id="A0A8T1XG23"/>
<sequence>MRGALPVGENFQARKINSEAKCPFCGAEESTLHLFSTCVFANQVWELAPYKSPLDRDRITSFRELIEKSKYLQSLPPCGLRNGPLHPWIIWAIWLARNKRIFNDRYTSPREVITQAVSLAKEWQIAQLTTPPCQTQTRNVPGADDLMAVTCHTDAAWNEEHRIAGFGWIFHNRRDGSRRTGSSFSLHIRSTLLAEAIAVYEALQHALDLGFSNLSIASDSKQLIEALNSETPTKDLHGILFDILKISASFTRTSFSFTPREQNRDADALAKKSLTSIVPNPLWMLASVPALETAFAQSESDTSGFVCERYVVTRQPSYYEIESVAESMSPSVISFLGSDEEDYEDDDPFKMMMKMVKGGYPWTELDWRRGFIEVEKAQEDGGYASPRLETSVSLGLEASPRLETSVSLGLEASPRLSNSLHEPDTGDKDEFGKELNVQDKDEFDKELNVQDEDEDEDEPELNVQDEDEDEDEPELNVQDEDEDEPELNVQDEDEDEPDVLVDQLKELNFQEQPEQEKVGVYKTRAGRVVIPPVLFSPSGHKTKSRRL</sequence>
<dbReference type="EMBL" id="JAEFBK010000013">
    <property type="protein sequence ID" value="KAG7533072.1"/>
    <property type="molecule type" value="Genomic_DNA"/>
</dbReference>
<proteinExistence type="predicted"/>
<name>A0A8T1XG23_9BRAS</name>
<dbReference type="GO" id="GO:0003676">
    <property type="term" value="F:nucleic acid binding"/>
    <property type="evidence" value="ECO:0007669"/>
    <property type="project" value="InterPro"/>
</dbReference>
<dbReference type="InterPro" id="IPR026960">
    <property type="entry name" value="RVT-Znf"/>
</dbReference>
<reference evidence="4 5" key="1">
    <citation type="submission" date="2020-12" db="EMBL/GenBank/DDBJ databases">
        <title>Concerted genomic and epigenomic changes stabilize Arabidopsis allopolyploids.</title>
        <authorList>
            <person name="Chen Z."/>
        </authorList>
    </citation>
    <scope>NUCLEOTIDE SEQUENCE [LARGE SCALE GENOMIC DNA]</scope>
    <source>
        <strain evidence="4">Allo738</strain>
        <tissue evidence="4">Leaf</tissue>
    </source>
</reference>
<evidence type="ECO:0000256" key="1">
    <source>
        <dbReference type="SAM" id="MobiDB-lite"/>
    </source>
</evidence>
<dbReference type="Proteomes" id="UP000694240">
    <property type="component" value="Chromosome 13"/>
</dbReference>
<dbReference type="PANTHER" id="PTHR47074:SF49">
    <property type="entry name" value="POLYNUCLEOTIDYL TRANSFERASE, RIBONUCLEASE H-LIKE SUPERFAMILY PROTEIN"/>
    <property type="match status" value="1"/>
</dbReference>
<accession>A0A8T1XG23</accession>
<dbReference type="InterPro" id="IPR002156">
    <property type="entry name" value="RNaseH_domain"/>
</dbReference>
<evidence type="ECO:0000259" key="2">
    <source>
        <dbReference type="Pfam" id="PF13456"/>
    </source>
</evidence>
<comment type="caution">
    <text evidence="4">The sequence shown here is derived from an EMBL/GenBank/DDBJ whole genome shotgun (WGS) entry which is preliminary data.</text>
</comment>